<evidence type="ECO:0000256" key="1">
    <source>
        <dbReference type="ARBA" id="ARBA00004141"/>
    </source>
</evidence>
<sequence>GELVETASIAVTTIAAVVVFLRLVTRAIVNRKSGLDDLWILLAMICSAVLTSMVHRQLRNGVGMHISDVTVDMIDRISRVPWIGLIVYGLSLTFTKVSILALYLRIFPSHRFRVGCYCLLTFVVCYGIWVLLGSIFMCSPVSYLWNRSQARGHCHLEKFWIYYMNASVNIAQELAILLLPMPLLRRLRLLRGQKIALICVFALGGFVSIMSIVRIVNLAVVRQSKDVTYDNALPALYSTVEANLAIVCACLPVLRPLFTRIIPDFVSLSPRQSWMQRVDEEQS</sequence>
<gene>
    <name evidence="8" type="ORF">B0J11DRAFT_412976</name>
</gene>
<feature type="transmembrane region" description="Helical" evidence="6">
    <location>
        <begin position="116"/>
        <end position="145"/>
    </location>
</feature>
<feature type="non-terminal residue" evidence="8">
    <location>
        <position position="283"/>
    </location>
</feature>
<proteinExistence type="inferred from homology"/>
<keyword evidence="2 6" id="KW-0812">Transmembrane</keyword>
<dbReference type="InterPro" id="IPR052337">
    <property type="entry name" value="SAT4-like"/>
</dbReference>
<evidence type="ECO:0000256" key="6">
    <source>
        <dbReference type="SAM" id="Phobius"/>
    </source>
</evidence>
<accession>A0A9P9IBG1</accession>
<comment type="similarity">
    <text evidence="5">Belongs to the SAT4 family.</text>
</comment>
<dbReference type="Pfam" id="PF20684">
    <property type="entry name" value="Fung_rhodopsin"/>
    <property type="match status" value="1"/>
</dbReference>
<feature type="transmembrane region" description="Helical" evidence="6">
    <location>
        <begin position="6"/>
        <end position="25"/>
    </location>
</feature>
<reference evidence="8" key="1">
    <citation type="journal article" date="2021" name="Nat. Commun.">
        <title>Genetic determinants of endophytism in the Arabidopsis root mycobiome.</title>
        <authorList>
            <person name="Mesny F."/>
            <person name="Miyauchi S."/>
            <person name="Thiergart T."/>
            <person name="Pickel B."/>
            <person name="Atanasova L."/>
            <person name="Karlsson M."/>
            <person name="Huettel B."/>
            <person name="Barry K.W."/>
            <person name="Haridas S."/>
            <person name="Chen C."/>
            <person name="Bauer D."/>
            <person name="Andreopoulos W."/>
            <person name="Pangilinan J."/>
            <person name="LaButti K."/>
            <person name="Riley R."/>
            <person name="Lipzen A."/>
            <person name="Clum A."/>
            <person name="Drula E."/>
            <person name="Henrissat B."/>
            <person name="Kohler A."/>
            <person name="Grigoriev I.V."/>
            <person name="Martin F.M."/>
            <person name="Hacquard S."/>
        </authorList>
    </citation>
    <scope>NUCLEOTIDE SEQUENCE</scope>
    <source>
        <strain evidence="8">MPI-CAGE-CH-0243</strain>
    </source>
</reference>
<feature type="domain" description="Rhodopsin" evidence="7">
    <location>
        <begin position="21"/>
        <end position="260"/>
    </location>
</feature>
<dbReference type="AlphaFoldDB" id="A0A9P9IBG1"/>
<evidence type="ECO:0000259" key="7">
    <source>
        <dbReference type="Pfam" id="PF20684"/>
    </source>
</evidence>
<dbReference type="PANTHER" id="PTHR33048">
    <property type="entry name" value="PTH11-LIKE INTEGRAL MEMBRANE PROTEIN (AFU_ORTHOLOGUE AFUA_5G11245)"/>
    <property type="match status" value="1"/>
</dbReference>
<evidence type="ECO:0000313" key="8">
    <source>
        <dbReference type="EMBL" id="KAH7113807.1"/>
    </source>
</evidence>
<dbReference type="EMBL" id="JAGMWT010000018">
    <property type="protein sequence ID" value="KAH7113807.1"/>
    <property type="molecule type" value="Genomic_DNA"/>
</dbReference>
<evidence type="ECO:0000256" key="5">
    <source>
        <dbReference type="ARBA" id="ARBA00038359"/>
    </source>
</evidence>
<dbReference type="Proteomes" id="UP000700596">
    <property type="component" value="Unassembled WGS sequence"/>
</dbReference>
<feature type="transmembrane region" description="Helical" evidence="6">
    <location>
        <begin position="195"/>
        <end position="215"/>
    </location>
</feature>
<name>A0A9P9IBG1_9PLEO</name>
<evidence type="ECO:0000313" key="9">
    <source>
        <dbReference type="Proteomes" id="UP000700596"/>
    </source>
</evidence>
<organism evidence="8 9">
    <name type="scientific">Dendryphion nanum</name>
    <dbReference type="NCBI Taxonomy" id="256645"/>
    <lineage>
        <taxon>Eukaryota</taxon>
        <taxon>Fungi</taxon>
        <taxon>Dikarya</taxon>
        <taxon>Ascomycota</taxon>
        <taxon>Pezizomycotina</taxon>
        <taxon>Dothideomycetes</taxon>
        <taxon>Pleosporomycetidae</taxon>
        <taxon>Pleosporales</taxon>
        <taxon>Torulaceae</taxon>
        <taxon>Dendryphion</taxon>
    </lineage>
</organism>
<feature type="non-terminal residue" evidence="8">
    <location>
        <position position="1"/>
    </location>
</feature>
<comment type="caution">
    <text evidence="8">The sequence shown here is derived from an EMBL/GenBank/DDBJ whole genome shotgun (WGS) entry which is preliminary data.</text>
</comment>
<dbReference type="PANTHER" id="PTHR33048:SF47">
    <property type="entry name" value="INTEGRAL MEMBRANE PROTEIN-RELATED"/>
    <property type="match status" value="1"/>
</dbReference>
<keyword evidence="9" id="KW-1185">Reference proteome</keyword>
<protein>
    <recommendedName>
        <fullName evidence="7">Rhodopsin domain-containing protein</fullName>
    </recommendedName>
</protein>
<keyword evidence="4 6" id="KW-0472">Membrane</keyword>
<evidence type="ECO:0000256" key="3">
    <source>
        <dbReference type="ARBA" id="ARBA00022989"/>
    </source>
</evidence>
<evidence type="ECO:0000256" key="2">
    <source>
        <dbReference type="ARBA" id="ARBA00022692"/>
    </source>
</evidence>
<feature type="transmembrane region" description="Helical" evidence="6">
    <location>
        <begin position="235"/>
        <end position="254"/>
    </location>
</feature>
<feature type="transmembrane region" description="Helical" evidence="6">
    <location>
        <begin position="160"/>
        <end position="183"/>
    </location>
</feature>
<dbReference type="InterPro" id="IPR049326">
    <property type="entry name" value="Rhodopsin_dom_fungi"/>
</dbReference>
<dbReference type="OrthoDB" id="444631at2759"/>
<comment type="subcellular location">
    <subcellularLocation>
        <location evidence="1">Membrane</location>
        <topology evidence="1">Multi-pass membrane protein</topology>
    </subcellularLocation>
</comment>
<feature type="transmembrane region" description="Helical" evidence="6">
    <location>
        <begin position="82"/>
        <end position="104"/>
    </location>
</feature>
<evidence type="ECO:0000256" key="4">
    <source>
        <dbReference type="ARBA" id="ARBA00023136"/>
    </source>
</evidence>
<dbReference type="GO" id="GO:0016020">
    <property type="term" value="C:membrane"/>
    <property type="evidence" value="ECO:0007669"/>
    <property type="project" value="UniProtKB-SubCell"/>
</dbReference>
<feature type="transmembrane region" description="Helical" evidence="6">
    <location>
        <begin position="37"/>
        <end position="55"/>
    </location>
</feature>
<keyword evidence="3 6" id="KW-1133">Transmembrane helix</keyword>